<keyword evidence="3" id="KW-1185">Reference proteome</keyword>
<dbReference type="EMBL" id="NWUJ01000005">
    <property type="protein sequence ID" value="PFH34946.1"/>
    <property type="molecule type" value="Genomic_DNA"/>
</dbReference>
<evidence type="ECO:0000256" key="1">
    <source>
        <dbReference type="SAM" id="MobiDB-lite"/>
    </source>
</evidence>
<feature type="region of interest" description="Disordered" evidence="1">
    <location>
        <begin position="77"/>
        <end position="100"/>
    </location>
</feature>
<dbReference type="Proteomes" id="UP000224006">
    <property type="component" value="Chromosome V"/>
</dbReference>
<feature type="compositionally biased region" description="Polar residues" evidence="1">
    <location>
        <begin position="81"/>
        <end position="93"/>
    </location>
</feature>
<dbReference type="RefSeq" id="XP_029218955.1">
    <property type="nucleotide sequence ID" value="XM_029364247.1"/>
</dbReference>
<protein>
    <submittedName>
        <fullName evidence="2">Uncharacterized protein</fullName>
    </submittedName>
</protein>
<reference evidence="2 3" key="1">
    <citation type="submission" date="2017-09" db="EMBL/GenBank/DDBJ databases">
        <title>Genome sequencing of Besnoitia besnoiti strain Bb-Ger1.</title>
        <authorList>
            <person name="Schares G."/>
            <person name="Venepally P."/>
            <person name="Lorenzi H.A."/>
        </authorList>
    </citation>
    <scope>NUCLEOTIDE SEQUENCE [LARGE SCALE GENOMIC DNA]</scope>
    <source>
        <strain evidence="2 3">Bb-Ger1</strain>
    </source>
</reference>
<name>A0A2A9MG48_BESBE</name>
<accession>A0A2A9MG48</accession>
<evidence type="ECO:0000313" key="3">
    <source>
        <dbReference type="Proteomes" id="UP000224006"/>
    </source>
</evidence>
<dbReference type="VEuPathDB" id="ToxoDB:BESB_058330"/>
<dbReference type="KEGG" id="bbes:BESB_058330"/>
<comment type="caution">
    <text evidence="2">The sequence shown here is derived from an EMBL/GenBank/DDBJ whole genome shotgun (WGS) entry which is preliminary data.</text>
</comment>
<proteinExistence type="predicted"/>
<evidence type="ECO:0000313" key="2">
    <source>
        <dbReference type="EMBL" id="PFH34946.1"/>
    </source>
</evidence>
<dbReference type="AlphaFoldDB" id="A0A2A9MG48"/>
<organism evidence="2 3">
    <name type="scientific">Besnoitia besnoiti</name>
    <name type="common">Apicomplexan protozoan</name>
    <dbReference type="NCBI Taxonomy" id="94643"/>
    <lineage>
        <taxon>Eukaryota</taxon>
        <taxon>Sar</taxon>
        <taxon>Alveolata</taxon>
        <taxon>Apicomplexa</taxon>
        <taxon>Conoidasida</taxon>
        <taxon>Coccidia</taxon>
        <taxon>Eucoccidiorida</taxon>
        <taxon>Eimeriorina</taxon>
        <taxon>Sarcocystidae</taxon>
        <taxon>Besnoitia</taxon>
    </lineage>
</organism>
<gene>
    <name evidence="2" type="ORF">BESB_058330</name>
</gene>
<dbReference type="GeneID" id="40310761"/>
<sequence length="364" mass="39502">MELTKSAFAAAIDMDSPNFVLADRYSTSQVLRRLAAEQDTSNHWGDQALHPFVHESTVVSLTTQDGRGTDAFFTSADGNRRWSNSEQEVSSSPDHAAPMEQETCCPNSAMPRQLGISQKAAALLTASYPHDQEASTRVRAGSFGAFRRRFMRRNALFATPLRGRGPIGLRGEVYPLTQRARAGSMGRPRGRSLQVLLSGPHATLDSFAPRDSRRTQDQRTMPLEQVGQMLQTMTLSTFPSSSISPGGVSANAGLQQTNETANFNSGGAAIPPFTPEFKKTQIRSAPSFPPVGEWAPAFTASSERVTSPIMHERHDDIVRRKKLLSGVSLPSLEHVALRDSHAHLLSMLGGGGEEVSFPPVGYSV</sequence>